<keyword evidence="2" id="KW-0489">Methyltransferase</keyword>
<dbReference type="InterPro" id="IPR029063">
    <property type="entry name" value="SAM-dependent_MTases_sf"/>
</dbReference>
<dbReference type="GO" id="GO:0008168">
    <property type="term" value="F:methyltransferase activity"/>
    <property type="evidence" value="ECO:0007669"/>
    <property type="project" value="UniProtKB-KW"/>
</dbReference>
<protein>
    <submittedName>
        <fullName evidence="2">SAM-dependent methyltransferase</fullName>
    </submittedName>
</protein>
<name>A0ABT9U853_PAEHA</name>
<dbReference type="InterPro" id="IPR025714">
    <property type="entry name" value="Methyltranfer_dom"/>
</dbReference>
<feature type="domain" description="Methyltransferase" evidence="1">
    <location>
        <begin position="432"/>
        <end position="557"/>
    </location>
</feature>
<dbReference type="Proteomes" id="UP001229346">
    <property type="component" value="Unassembled WGS sequence"/>
</dbReference>
<dbReference type="EMBL" id="JAUSSU010000012">
    <property type="protein sequence ID" value="MDQ0115822.1"/>
    <property type="molecule type" value="Genomic_DNA"/>
</dbReference>
<dbReference type="RefSeq" id="WP_307207789.1">
    <property type="nucleotide sequence ID" value="NZ_JAUSSU010000012.1"/>
</dbReference>
<evidence type="ECO:0000313" key="2">
    <source>
        <dbReference type="EMBL" id="MDQ0115822.1"/>
    </source>
</evidence>
<dbReference type="SUPFAM" id="SSF53335">
    <property type="entry name" value="S-adenosyl-L-methionine-dependent methyltransferases"/>
    <property type="match status" value="1"/>
</dbReference>
<gene>
    <name evidence="2" type="ORF">J2T15_005289</name>
</gene>
<organism evidence="2 3">
    <name type="scientific">Paenibacillus harenae</name>
    <dbReference type="NCBI Taxonomy" id="306543"/>
    <lineage>
        <taxon>Bacteria</taxon>
        <taxon>Bacillati</taxon>
        <taxon>Bacillota</taxon>
        <taxon>Bacilli</taxon>
        <taxon>Bacillales</taxon>
        <taxon>Paenibacillaceae</taxon>
        <taxon>Paenibacillus</taxon>
    </lineage>
</organism>
<evidence type="ECO:0000313" key="3">
    <source>
        <dbReference type="Proteomes" id="UP001229346"/>
    </source>
</evidence>
<dbReference type="CDD" id="cd02440">
    <property type="entry name" value="AdoMet_MTases"/>
    <property type="match status" value="1"/>
</dbReference>
<keyword evidence="3" id="KW-1185">Reference proteome</keyword>
<sequence length="694" mass="79877">MLQSLQAIQAYRQGEAVSPAQHPWLHYLASAEERIVNVERIHSLKELTNANPVLDYVERSLRILDSKALSYWMKDALEQVLAWSETAKSGTIKDRMRWQSEGVNIFVHNSGSAQLYERSLHGARDSGQAMIITLLIEAHGLIGQQIRGEIPQSEGAALLEIVDKGLLTAAELEQLLLQLNHCVIGAVAPELWEAVSVEVAERVRELVMERTPRREQIEDRLRRMRTVSIQRGETFDNIYHKLDQKYGIHELLEPLTEKTFWYAEPALQDFSLEHFVKTMAIVGRSEGLDDVRHISFERLMNAMYYDYRGEKKINVYKQRIIEKYMNELDWNIIREGFAVQGNPHLKYKLSQKDELQDTLFVEFEFSAAAEKLIAFCVEAEKSPMYERAVLLLYDLFELRRDKYDRFHNEEVYLSDMNQTADYKKIILDYVVGERVIDIGPGGGVLLDLIEERLPDKKPIGIDISTNVVEALNRKKQLGGHRWEVLQGDALNLKDYVEPGSINTVIFSSIIHELYSYVPYNGSKFNYDTVAATLRSAYDVLSEGGRIIIRDGIMTDPPEQMRILRFLQSDAMPCLERYSKDFAGRKIVFERLGDNEVRMPVNDAMEFLYTYTWGEEAYVHEVQEQFGYFTPNGYHDFIRLTLGSSARIITSSHYLQAGYTEALADKVQLYDEDGERVPLPDSTCFIVIEKCEGKE</sequence>
<dbReference type="Pfam" id="PF13847">
    <property type="entry name" value="Methyltransf_31"/>
    <property type="match status" value="1"/>
</dbReference>
<dbReference type="GO" id="GO:0032259">
    <property type="term" value="P:methylation"/>
    <property type="evidence" value="ECO:0007669"/>
    <property type="project" value="UniProtKB-KW"/>
</dbReference>
<keyword evidence="2" id="KW-0808">Transferase</keyword>
<dbReference type="NCBIfam" id="NF005379">
    <property type="entry name" value="PRK06922.1"/>
    <property type="match status" value="1"/>
</dbReference>
<evidence type="ECO:0000259" key="1">
    <source>
        <dbReference type="Pfam" id="PF13847"/>
    </source>
</evidence>
<dbReference type="Gene3D" id="3.40.50.150">
    <property type="entry name" value="Vaccinia Virus protein VP39"/>
    <property type="match status" value="1"/>
</dbReference>
<proteinExistence type="predicted"/>
<reference evidence="2 3" key="1">
    <citation type="submission" date="2023-07" db="EMBL/GenBank/DDBJ databases">
        <title>Sorghum-associated microbial communities from plants grown in Nebraska, USA.</title>
        <authorList>
            <person name="Schachtman D."/>
        </authorList>
    </citation>
    <scope>NUCLEOTIDE SEQUENCE [LARGE SCALE GENOMIC DNA]</scope>
    <source>
        <strain evidence="2 3">CC482</strain>
    </source>
</reference>
<comment type="caution">
    <text evidence="2">The sequence shown here is derived from an EMBL/GenBank/DDBJ whole genome shotgun (WGS) entry which is preliminary data.</text>
</comment>
<accession>A0ABT9U853</accession>